<reference evidence="2 3" key="1">
    <citation type="journal article" date="2016" name="Proc. Natl. Acad. Sci. U.S.A.">
        <title>Comparative genomics of biotechnologically important yeasts.</title>
        <authorList>
            <person name="Riley R."/>
            <person name="Haridas S."/>
            <person name="Wolfe K.H."/>
            <person name="Lopes M.R."/>
            <person name="Hittinger C.T."/>
            <person name="Goeker M."/>
            <person name="Salamov A.A."/>
            <person name="Wisecaver J.H."/>
            <person name="Long T.M."/>
            <person name="Calvey C.H."/>
            <person name="Aerts A.L."/>
            <person name="Barry K.W."/>
            <person name="Choi C."/>
            <person name="Clum A."/>
            <person name="Coughlan A.Y."/>
            <person name="Deshpande S."/>
            <person name="Douglass A.P."/>
            <person name="Hanson S.J."/>
            <person name="Klenk H.-P."/>
            <person name="LaButti K.M."/>
            <person name="Lapidus A."/>
            <person name="Lindquist E.A."/>
            <person name="Lipzen A.M."/>
            <person name="Meier-Kolthoff J.P."/>
            <person name="Ohm R.A."/>
            <person name="Otillar R.P."/>
            <person name="Pangilinan J.L."/>
            <person name="Peng Y."/>
            <person name="Rokas A."/>
            <person name="Rosa C.A."/>
            <person name="Scheuner C."/>
            <person name="Sibirny A.A."/>
            <person name="Slot J.C."/>
            <person name="Stielow J.B."/>
            <person name="Sun H."/>
            <person name="Kurtzman C.P."/>
            <person name="Blackwell M."/>
            <person name="Grigoriev I.V."/>
            <person name="Jeffries T.W."/>
        </authorList>
    </citation>
    <scope>NUCLEOTIDE SEQUENCE [LARGE SCALE GENOMIC DNA]</scope>
    <source>
        <strain evidence="2 3">DSM 6958</strain>
    </source>
</reference>
<protein>
    <recommendedName>
        <fullName evidence="1">Vps72/YL1 N-terminal domain-containing protein</fullName>
    </recommendedName>
</protein>
<keyword evidence="3" id="KW-1185">Reference proteome</keyword>
<proteinExistence type="predicted"/>
<evidence type="ECO:0000313" key="2">
    <source>
        <dbReference type="EMBL" id="ODQ67725.1"/>
    </source>
</evidence>
<sequence>MSGSDSDTFDSFDLSQSLVATRARRANAGNRLRVLLNAEEPLEEDEIFLEVENDQDFDFEKEERKKKKRKLMKIKRQQLKSS</sequence>
<accession>A0A1E3PQL9</accession>
<dbReference type="AlphaFoldDB" id="A0A1E3PQL9"/>
<dbReference type="Pfam" id="PF05764">
    <property type="entry name" value="YL1"/>
    <property type="match status" value="1"/>
</dbReference>
<dbReference type="Proteomes" id="UP000095009">
    <property type="component" value="Unassembled WGS sequence"/>
</dbReference>
<name>A0A1E3PQL9_9ASCO</name>
<evidence type="ECO:0000259" key="1">
    <source>
        <dbReference type="Pfam" id="PF05764"/>
    </source>
</evidence>
<dbReference type="InterPro" id="IPR046757">
    <property type="entry name" value="YL1_N"/>
</dbReference>
<feature type="domain" description="Vps72/YL1 N-terminal" evidence="1">
    <location>
        <begin position="22"/>
        <end position="66"/>
    </location>
</feature>
<feature type="non-terminal residue" evidence="2">
    <location>
        <position position="82"/>
    </location>
</feature>
<organism evidence="2 3">
    <name type="scientific">Nadsonia fulvescens var. elongata DSM 6958</name>
    <dbReference type="NCBI Taxonomy" id="857566"/>
    <lineage>
        <taxon>Eukaryota</taxon>
        <taxon>Fungi</taxon>
        <taxon>Dikarya</taxon>
        <taxon>Ascomycota</taxon>
        <taxon>Saccharomycotina</taxon>
        <taxon>Dipodascomycetes</taxon>
        <taxon>Dipodascales</taxon>
        <taxon>Dipodascales incertae sedis</taxon>
        <taxon>Nadsonia</taxon>
    </lineage>
</organism>
<gene>
    <name evidence="2" type="ORF">NADFUDRAFT_80896</name>
</gene>
<dbReference type="EMBL" id="KV454406">
    <property type="protein sequence ID" value="ODQ67725.1"/>
    <property type="molecule type" value="Genomic_DNA"/>
</dbReference>
<evidence type="ECO:0000313" key="3">
    <source>
        <dbReference type="Proteomes" id="UP000095009"/>
    </source>
</evidence>